<comment type="caution">
    <text evidence="9">The sequence shown here is derived from an EMBL/GenBank/DDBJ whole genome shotgun (WGS) entry which is preliminary data.</text>
</comment>
<keyword evidence="6" id="KW-0411">Iron-sulfur</keyword>
<keyword evidence="4" id="KW-0479">Metal-binding</keyword>
<evidence type="ECO:0000256" key="3">
    <source>
        <dbReference type="ARBA" id="ARBA00022691"/>
    </source>
</evidence>
<evidence type="ECO:0000256" key="5">
    <source>
        <dbReference type="ARBA" id="ARBA00023004"/>
    </source>
</evidence>
<reference evidence="9 10" key="1">
    <citation type="journal article" date="2017" name="Environ. Microbiol. Rep.">
        <title>Genetic diversity of marine anaerobic ammonium-oxidizing bacteria as revealed by genomic and proteomic analyses of 'Candidatus Scalindua japonica'.</title>
        <authorList>
            <person name="Oshiki M."/>
            <person name="Mizuto K."/>
            <person name="Kimura Z."/>
            <person name="Kindaichi T."/>
            <person name="Satoh H."/>
            <person name="Okabe S."/>
        </authorList>
    </citation>
    <scope>NUCLEOTIDE SEQUENCE [LARGE SCALE GENOMIC DNA]</scope>
    <source>
        <strain evidence="10">husup-a2</strain>
    </source>
</reference>
<dbReference type="Gene3D" id="3.20.20.70">
    <property type="entry name" value="Aldolase class I"/>
    <property type="match status" value="1"/>
</dbReference>
<dbReference type="InterPro" id="IPR058240">
    <property type="entry name" value="rSAM_sf"/>
</dbReference>
<evidence type="ECO:0000313" key="9">
    <source>
        <dbReference type="EMBL" id="GAX60427.1"/>
    </source>
</evidence>
<comment type="cofactor">
    <cofactor evidence="1">
        <name>[4Fe-4S] cluster</name>
        <dbReference type="ChEBI" id="CHEBI:49883"/>
    </cofactor>
</comment>
<dbReference type="Proteomes" id="UP000218542">
    <property type="component" value="Unassembled WGS sequence"/>
</dbReference>
<evidence type="ECO:0000256" key="2">
    <source>
        <dbReference type="ARBA" id="ARBA00022485"/>
    </source>
</evidence>
<keyword evidence="5" id="KW-0408">Iron</keyword>
<dbReference type="CDD" id="cd21109">
    <property type="entry name" value="SPASM"/>
    <property type="match status" value="1"/>
</dbReference>
<feature type="domain" description="Radical SAM core" evidence="7">
    <location>
        <begin position="2"/>
        <end position="107"/>
    </location>
</feature>
<dbReference type="PANTHER" id="PTHR43787:SF3">
    <property type="entry name" value="ARYLSULFATASE REGULATORY PROTEIN"/>
    <property type="match status" value="1"/>
</dbReference>
<dbReference type="Pfam" id="PF04055">
    <property type="entry name" value="Radical_SAM"/>
    <property type="match status" value="1"/>
</dbReference>
<evidence type="ECO:0000256" key="6">
    <source>
        <dbReference type="ARBA" id="ARBA00023014"/>
    </source>
</evidence>
<dbReference type="Pfam" id="PF13186">
    <property type="entry name" value="SPASM"/>
    <property type="match status" value="1"/>
</dbReference>
<keyword evidence="3" id="KW-0949">S-adenosyl-L-methionine</keyword>
<dbReference type="GO" id="GO:0003824">
    <property type="term" value="F:catalytic activity"/>
    <property type="evidence" value="ECO:0007669"/>
    <property type="project" value="InterPro"/>
</dbReference>
<organism evidence="9 10">
    <name type="scientific">Candidatus Scalindua japonica</name>
    <dbReference type="NCBI Taxonomy" id="1284222"/>
    <lineage>
        <taxon>Bacteria</taxon>
        <taxon>Pseudomonadati</taxon>
        <taxon>Planctomycetota</taxon>
        <taxon>Candidatus Brocadiia</taxon>
        <taxon>Candidatus Brocadiales</taxon>
        <taxon>Candidatus Scalinduaceae</taxon>
        <taxon>Candidatus Scalindua</taxon>
    </lineage>
</organism>
<accession>A0A286TX17</accession>
<dbReference type="CDD" id="cd01335">
    <property type="entry name" value="Radical_SAM"/>
    <property type="match status" value="1"/>
</dbReference>
<evidence type="ECO:0000313" key="10">
    <source>
        <dbReference type="Proteomes" id="UP000218542"/>
    </source>
</evidence>
<name>A0A286TX17_9BACT</name>
<gene>
    <name evidence="9" type="ORF">SCALIN_C11_0038</name>
</gene>
<protein>
    <submittedName>
        <fullName evidence="9">Fe-S oxidoreductase</fullName>
    </submittedName>
</protein>
<dbReference type="GO" id="GO:0046872">
    <property type="term" value="F:metal ion binding"/>
    <property type="evidence" value="ECO:0007669"/>
    <property type="project" value="UniProtKB-KW"/>
</dbReference>
<evidence type="ECO:0000259" key="7">
    <source>
        <dbReference type="Pfam" id="PF04055"/>
    </source>
</evidence>
<dbReference type="PANTHER" id="PTHR43787">
    <property type="entry name" value="FEMO COFACTOR BIOSYNTHESIS PROTEIN NIFB-RELATED"/>
    <property type="match status" value="1"/>
</dbReference>
<dbReference type="AlphaFoldDB" id="A0A286TX17"/>
<dbReference type="InterPro" id="IPR023885">
    <property type="entry name" value="4Fe4S-binding_SPASM_dom"/>
</dbReference>
<dbReference type="EMBL" id="BAOS01000011">
    <property type="protein sequence ID" value="GAX60427.1"/>
    <property type="molecule type" value="Genomic_DNA"/>
</dbReference>
<keyword evidence="10" id="KW-1185">Reference proteome</keyword>
<dbReference type="GO" id="GO:0051539">
    <property type="term" value="F:4 iron, 4 sulfur cluster binding"/>
    <property type="evidence" value="ECO:0007669"/>
    <property type="project" value="UniProtKB-KW"/>
</dbReference>
<evidence type="ECO:0000256" key="4">
    <source>
        <dbReference type="ARBA" id="ARBA00022723"/>
    </source>
</evidence>
<keyword evidence="2" id="KW-0004">4Fe-4S</keyword>
<dbReference type="InterPro" id="IPR013785">
    <property type="entry name" value="Aldolase_TIM"/>
</dbReference>
<evidence type="ECO:0000259" key="8">
    <source>
        <dbReference type="Pfam" id="PF13186"/>
    </source>
</evidence>
<dbReference type="SUPFAM" id="SSF102114">
    <property type="entry name" value="Radical SAM enzymes"/>
    <property type="match status" value="1"/>
</dbReference>
<evidence type="ECO:0000256" key="1">
    <source>
        <dbReference type="ARBA" id="ARBA00001966"/>
    </source>
</evidence>
<sequence length="247" mass="28902">MSLDLFKKLCDEMGDYLYKISLYITGEPLLNKQLYDMIEYATKKRIGTVISTNFHIFNEEKAEKMISAGLSHIIICIDGVSQKIYEKYRIGGKLDKVLKNIEILTRKKREMGSKLPFIEIQAVQNEYNGEELPLIREMSVKMKADRFTTREDLRDYKDATHDRTCFWLWFTSLITERGVVIPCCASAWWSTDKKEFGNISTSRFKDIWNNEKYRTAREIFHRNGKAAGQNNNFNPLCEGCTIFRCPR</sequence>
<proteinExistence type="predicted"/>
<feature type="domain" description="4Fe4S-binding SPASM" evidence="8">
    <location>
        <begin position="165"/>
        <end position="241"/>
    </location>
</feature>
<dbReference type="InterPro" id="IPR007197">
    <property type="entry name" value="rSAM"/>
</dbReference>